<dbReference type="Proteomes" id="UP000095087">
    <property type="component" value="Unassembled WGS sequence"/>
</dbReference>
<reference evidence="1 2" key="1">
    <citation type="submission" date="2016-07" db="EMBL/GenBank/DDBJ databases">
        <title>Draft genome sequence of Methyloligella halotolerans C2T (VKM B-2706T=CCUG 61687T=DSM 25045T), a halotolerant polyhydroxybutyrate accumulating methylotroph.</title>
        <authorList>
            <person name="Vasilenko O.V."/>
            <person name="Doronina N.V."/>
            <person name="Poroshina M.N."/>
            <person name="Tarlachkov S.V."/>
            <person name="Trotsenko Y.A."/>
        </authorList>
    </citation>
    <scope>NUCLEOTIDE SEQUENCE [LARGE SCALE GENOMIC DNA]</scope>
    <source>
        <strain evidence="1 2">VKM B-2706</strain>
    </source>
</reference>
<dbReference type="EMBL" id="MASI01000006">
    <property type="protein sequence ID" value="ODA66737.1"/>
    <property type="molecule type" value="Genomic_DNA"/>
</dbReference>
<dbReference type="STRING" id="1177755.A7A08_02505"/>
<name>A0A1E2RWX8_9HYPH</name>
<gene>
    <name evidence="1" type="ORF">A7A08_02505</name>
</gene>
<proteinExistence type="predicted"/>
<protein>
    <submittedName>
        <fullName evidence="1">Uncharacterized protein</fullName>
    </submittedName>
</protein>
<organism evidence="1 2">
    <name type="scientific">Methyloligella halotolerans</name>
    <dbReference type="NCBI Taxonomy" id="1177755"/>
    <lineage>
        <taxon>Bacteria</taxon>
        <taxon>Pseudomonadati</taxon>
        <taxon>Pseudomonadota</taxon>
        <taxon>Alphaproteobacteria</taxon>
        <taxon>Hyphomicrobiales</taxon>
        <taxon>Hyphomicrobiaceae</taxon>
        <taxon>Methyloligella</taxon>
    </lineage>
</organism>
<evidence type="ECO:0000313" key="2">
    <source>
        <dbReference type="Proteomes" id="UP000095087"/>
    </source>
</evidence>
<sequence length="73" mass="7787">MGSIRVADGDLAGRARDWGQENLKGCKHMLALPKAIIWGQGAKLASKTFAYPPALRPNIAGVGRFHGHVRGHG</sequence>
<accession>A0A1E2RWX8</accession>
<keyword evidence="2" id="KW-1185">Reference proteome</keyword>
<comment type="caution">
    <text evidence="1">The sequence shown here is derived from an EMBL/GenBank/DDBJ whole genome shotgun (WGS) entry which is preliminary data.</text>
</comment>
<evidence type="ECO:0000313" key="1">
    <source>
        <dbReference type="EMBL" id="ODA66737.1"/>
    </source>
</evidence>
<dbReference type="AlphaFoldDB" id="A0A1E2RWX8"/>